<reference evidence="3" key="1">
    <citation type="submission" date="2023-07" db="EMBL/GenBank/DDBJ databases">
        <authorList>
            <consortium name="AG Swart"/>
            <person name="Singh M."/>
            <person name="Singh A."/>
            <person name="Seah K."/>
            <person name="Emmerich C."/>
        </authorList>
    </citation>
    <scope>NUCLEOTIDE SEQUENCE</scope>
    <source>
        <strain evidence="3">DP1</strain>
    </source>
</reference>
<evidence type="ECO:0000313" key="4">
    <source>
        <dbReference type="Proteomes" id="UP001295684"/>
    </source>
</evidence>
<name>A0AAD1Y4D6_EUPCR</name>
<evidence type="ECO:0000256" key="2">
    <source>
        <dbReference type="SAM" id="MobiDB-lite"/>
    </source>
</evidence>
<gene>
    <name evidence="3" type="ORF">ECRASSUSDP1_LOCUS25971</name>
</gene>
<feature type="compositionally biased region" description="Basic and acidic residues" evidence="2">
    <location>
        <begin position="680"/>
        <end position="692"/>
    </location>
</feature>
<dbReference type="AlphaFoldDB" id="A0AAD1Y4D6"/>
<evidence type="ECO:0000313" key="3">
    <source>
        <dbReference type="EMBL" id="CAI2384444.1"/>
    </source>
</evidence>
<dbReference type="GO" id="GO:0005576">
    <property type="term" value="C:extracellular region"/>
    <property type="evidence" value="ECO:0007669"/>
    <property type="project" value="GOC"/>
</dbReference>
<dbReference type="GO" id="GO:0060287">
    <property type="term" value="P:epithelial cilium movement involved in determination of left/right asymmetry"/>
    <property type="evidence" value="ECO:0007669"/>
    <property type="project" value="TreeGrafter"/>
</dbReference>
<comment type="caution">
    <text evidence="3">The sequence shown here is derived from an EMBL/GenBank/DDBJ whole genome shotgun (WGS) entry which is preliminary data.</text>
</comment>
<feature type="compositionally biased region" description="Basic and acidic residues" evidence="2">
    <location>
        <begin position="648"/>
        <end position="669"/>
    </location>
</feature>
<sequence>MNERSIKVREDDYKRDMYESLKNNGILGTIKANTRSKIIDQLREKAKRSGSEAATMKAKLDAKSNNLVFKLCISMINDFLKKNDMAYSISVLIQESGIGTQTLTKTELEDILKLKAEGLIGEDDEATPLEKINTPILTDIVEAMRRGHSIRPNQVTCSVQTDEGEEGLTLDQKLKKLDMKYMEASAAEKVMPYKVLEERMIKYKRECDERVTKEVQAAVAKVREIEISHVRLEEAAAYRTKLAEYSNELDSVHKSKIKELRQRESEVIERCKIKEREVEAAAFEHRQQVLKDLEILRVKEIESKKTVEMELMMIKNEREKLFQKEKEADLKLKDLNLLKVALEKKTSSEIEEFRRRYEGERDDEKRDLHIRKMQLEEDEHRFNLNKDKYLVTEKDKRQLELENSNLKEKLEKISMEHERMSRDYNDIKDQLKVLSNNGLRDNEIITSKTAQAETYENESKTLRELLQAQKDQMKSEKETNDEIISNLRQQLKEQKDINRQIKDQLISESERQMENYKNIHRAEKEKLNSEINSLNRKVECEQHLTKELTIVNDKLVKNKNLGSAYDGADTYFRGDSVNVGVRQADFLTTNGIPLITNIRDPNLGTEYMERQRVWNDLNDASRDVKRDINKIGMVPIAERVIQPYYDIEKDDTPLSDDEPAKKESPHRFDSFAPVSTPSNSKEEYKSEEDPVKRQLAMAEEEQERAQREKQIREQEKENKEIENGRRDQERRDQERRDREKRERKDKEKNFLQYYEPLLKNWRRR</sequence>
<dbReference type="PANTHER" id="PTHR39063:SF1">
    <property type="entry name" value="OFD1 CENTRIOLE AND CENTRIOLAR SATELLITE PROTEIN"/>
    <property type="match status" value="1"/>
</dbReference>
<keyword evidence="4" id="KW-1185">Reference proteome</keyword>
<evidence type="ECO:0000256" key="1">
    <source>
        <dbReference type="SAM" id="Coils"/>
    </source>
</evidence>
<feature type="compositionally biased region" description="Basic and acidic residues" evidence="2">
    <location>
        <begin position="703"/>
        <end position="749"/>
    </location>
</feature>
<feature type="coiled-coil region" evidence="1">
    <location>
        <begin position="389"/>
        <end position="544"/>
    </location>
</feature>
<dbReference type="GO" id="GO:0036064">
    <property type="term" value="C:ciliary basal body"/>
    <property type="evidence" value="ECO:0007669"/>
    <property type="project" value="TreeGrafter"/>
</dbReference>
<dbReference type="Proteomes" id="UP001295684">
    <property type="component" value="Unassembled WGS sequence"/>
</dbReference>
<feature type="region of interest" description="Disordered" evidence="2">
    <location>
        <begin position="648"/>
        <end position="749"/>
    </location>
</feature>
<protein>
    <submittedName>
        <fullName evidence="3">Uncharacterized protein</fullName>
    </submittedName>
</protein>
<proteinExistence type="predicted"/>
<keyword evidence="1" id="KW-0175">Coiled coil</keyword>
<dbReference type="InterPro" id="IPR055289">
    <property type="entry name" value="OFD1"/>
</dbReference>
<accession>A0AAD1Y4D6</accession>
<organism evidence="3 4">
    <name type="scientific">Euplotes crassus</name>
    <dbReference type="NCBI Taxonomy" id="5936"/>
    <lineage>
        <taxon>Eukaryota</taxon>
        <taxon>Sar</taxon>
        <taxon>Alveolata</taxon>
        <taxon>Ciliophora</taxon>
        <taxon>Intramacronucleata</taxon>
        <taxon>Spirotrichea</taxon>
        <taxon>Hypotrichia</taxon>
        <taxon>Euplotida</taxon>
        <taxon>Euplotidae</taxon>
        <taxon>Moneuplotes</taxon>
    </lineage>
</organism>
<dbReference type="PANTHER" id="PTHR39063">
    <property type="entry name" value="ORAL-FACIAL-DIGITAL SYNDROME 1 PROTEIN HOMOLOG"/>
    <property type="match status" value="1"/>
</dbReference>
<dbReference type="EMBL" id="CAMPGE010026777">
    <property type="protein sequence ID" value="CAI2384444.1"/>
    <property type="molecule type" value="Genomic_DNA"/>
</dbReference>